<feature type="transmembrane region" description="Helical" evidence="1">
    <location>
        <begin position="134"/>
        <end position="153"/>
    </location>
</feature>
<evidence type="ECO:0000313" key="3">
    <source>
        <dbReference type="Proteomes" id="UP000464507"/>
    </source>
</evidence>
<evidence type="ECO:0000256" key="1">
    <source>
        <dbReference type="SAM" id="Phobius"/>
    </source>
</evidence>
<gene>
    <name evidence="2" type="ORF">BHD05_02410</name>
</gene>
<dbReference type="Proteomes" id="UP000464507">
    <property type="component" value="Chromosome"/>
</dbReference>
<organism evidence="2 3">
    <name type="scientific">Marisediminicola antarctica</name>
    <dbReference type="NCBI Taxonomy" id="674079"/>
    <lineage>
        <taxon>Bacteria</taxon>
        <taxon>Bacillati</taxon>
        <taxon>Actinomycetota</taxon>
        <taxon>Actinomycetes</taxon>
        <taxon>Micrococcales</taxon>
        <taxon>Microbacteriaceae</taxon>
        <taxon>Marisediminicola</taxon>
    </lineage>
</organism>
<name>A0A7L5AE97_9MICO</name>
<keyword evidence="1" id="KW-0472">Membrane</keyword>
<evidence type="ECO:0008006" key="4">
    <source>
        <dbReference type="Google" id="ProtNLM"/>
    </source>
</evidence>
<keyword evidence="1" id="KW-0812">Transmembrane</keyword>
<feature type="transmembrane region" description="Helical" evidence="1">
    <location>
        <begin position="79"/>
        <end position="98"/>
    </location>
</feature>
<dbReference type="KEGG" id="mant:BHD05_02410"/>
<accession>A0A7L5AE97</accession>
<reference evidence="2 3" key="1">
    <citation type="submission" date="2016-09" db="EMBL/GenBank/DDBJ databases">
        <title>Complete genome sequence of microbes from the polar regions.</title>
        <authorList>
            <person name="Liao L."/>
            <person name="Chen B."/>
        </authorList>
    </citation>
    <scope>NUCLEOTIDE SEQUENCE [LARGE SCALE GENOMIC DNA]</scope>
    <source>
        <strain evidence="2 3">ZS314</strain>
    </source>
</reference>
<keyword evidence="1" id="KW-1133">Transmembrane helix</keyword>
<dbReference type="EMBL" id="CP017146">
    <property type="protein sequence ID" value="QHO68658.1"/>
    <property type="molecule type" value="Genomic_DNA"/>
</dbReference>
<evidence type="ECO:0000313" key="2">
    <source>
        <dbReference type="EMBL" id="QHO68658.1"/>
    </source>
</evidence>
<feature type="transmembrane region" description="Helical" evidence="1">
    <location>
        <begin position="104"/>
        <end position="122"/>
    </location>
</feature>
<proteinExistence type="predicted"/>
<protein>
    <recommendedName>
        <fullName evidence="4">DUF998 domain-containing protein</fullName>
    </recommendedName>
</protein>
<sequence length="203" mass="20848">MPAAVALGVAIAIGTVIASELAGVRIGMFTRDIQSLSASGGLALPHYAGALSMLTIMVWTAGSALAFAAAALVPARRSWLLVLGGLLLVIAADDAFMLHEGLGLPEVGFVIVYGVVAGWLAFRSLAHHRDGSGTAMLVGGAALALSAALDRWATDPYLLEDHFKLIGALVLLTIGPTMIAPMLSDRPAEPIAGARQSRAKVTV</sequence>
<dbReference type="AlphaFoldDB" id="A0A7L5AE97"/>
<feature type="transmembrane region" description="Helical" evidence="1">
    <location>
        <begin position="47"/>
        <end position="72"/>
    </location>
</feature>
<feature type="transmembrane region" description="Helical" evidence="1">
    <location>
        <begin position="165"/>
        <end position="183"/>
    </location>
</feature>
<keyword evidence="3" id="KW-1185">Reference proteome</keyword>